<name>A0A9Y2NCM7_9PSEU</name>
<dbReference type="KEGG" id="amog:QRX60_43450"/>
<dbReference type="EMBL" id="CP127295">
    <property type="protein sequence ID" value="WIY00841.1"/>
    <property type="molecule type" value="Genomic_DNA"/>
</dbReference>
<evidence type="ECO:0000313" key="2">
    <source>
        <dbReference type="Proteomes" id="UP001239397"/>
    </source>
</evidence>
<gene>
    <name evidence="1" type="ORF">QRX60_43450</name>
</gene>
<organism evidence="1 2">
    <name type="scientific">Amycolatopsis mongoliensis</name>
    <dbReference type="NCBI Taxonomy" id="715475"/>
    <lineage>
        <taxon>Bacteria</taxon>
        <taxon>Bacillati</taxon>
        <taxon>Actinomycetota</taxon>
        <taxon>Actinomycetes</taxon>
        <taxon>Pseudonocardiales</taxon>
        <taxon>Pseudonocardiaceae</taxon>
        <taxon>Amycolatopsis</taxon>
    </lineage>
</organism>
<accession>A0A9Y2NCM7</accession>
<proteinExistence type="predicted"/>
<reference evidence="1 2" key="1">
    <citation type="submission" date="2023-06" db="EMBL/GenBank/DDBJ databases">
        <authorList>
            <person name="Oyuntsetseg B."/>
            <person name="Kim S.B."/>
        </authorList>
    </citation>
    <scope>NUCLEOTIDE SEQUENCE [LARGE SCALE GENOMIC DNA]</scope>
    <source>
        <strain evidence="1 2">4-36</strain>
    </source>
</reference>
<sequence length="102" mass="10753">MGFEVDVADISNAAAKLGEGKPPTLSAGGSPNVGSTARAGGFAGDYDVWLATRKDDLYAAQQQVESLVESIQIAAKSYHGTDSEARDAFLKALDSSFERIDR</sequence>
<evidence type="ECO:0000313" key="1">
    <source>
        <dbReference type="EMBL" id="WIY00841.1"/>
    </source>
</evidence>
<protein>
    <submittedName>
        <fullName evidence="1">Uncharacterized protein</fullName>
    </submittedName>
</protein>
<keyword evidence="2" id="KW-1185">Reference proteome</keyword>
<dbReference type="RefSeq" id="WP_285997303.1">
    <property type="nucleotide sequence ID" value="NZ_CP127295.1"/>
</dbReference>
<dbReference type="AlphaFoldDB" id="A0A9Y2NCM7"/>
<dbReference type="Proteomes" id="UP001239397">
    <property type="component" value="Chromosome"/>
</dbReference>